<feature type="compositionally biased region" description="Basic and acidic residues" evidence="1">
    <location>
        <begin position="194"/>
        <end position="213"/>
    </location>
</feature>
<dbReference type="InterPro" id="IPR018555">
    <property type="entry name" value="C630.06c-like"/>
</dbReference>
<organism evidence="2 3">
    <name type="scientific">Periconia digitata</name>
    <dbReference type="NCBI Taxonomy" id="1303443"/>
    <lineage>
        <taxon>Eukaryota</taxon>
        <taxon>Fungi</taxon>
        <taxon>Dikarya</taxon>
        <taxon>Ascomycota</taxon>
        <taxon>Pezizomycotina</taxon>
        <taxon>Dothideomycetes</taxon>
        <taxon>Pleosporomycetidae</taxon>
        <taxon>Pleosporales</taxon>
        <taxon>Massarineae</taxon>
        <taxon>Periconiaceae</taxon>
        <taxon>Periconia</taxon>
    </lineage>
</organism>
<dbReference type="OrthoDB" id="5425061at2759"/>
<name>A0A9W4UEX9_9PLEO</name>
<dbReference type="EMBL" id="CAOQHR010000004">
    <property type="protein sequence ID" value="CAI6333762.1"/>
    <property type="molecule type" value="Genomic_DNA"/>
</dbReference>
<accession>A0A9W4UEX9</accession>
<comment type="caution">
    <text evidence="2">The sequence shown here is derived from an EMBL/GenBank/DDBJ whole genome shotgun (WGS) entry which is preliminary data.</text>
</comment>
<keyword evidence="3" id="KW-1185">Reference proteome</keyword>
<evidence type="ECO:0000313" key="3">
    <source>
        <dbReference type="Proteomes" id="UP001152607"/>
    </source>
</evidence>
<protein>
    <submittedName>
        <fullName evidence="2">Uncharacterized protein</fullName>
    </submittedName>
</protein>
<reference evidence="2" key="1">
    <citation type="submission" date="2023-01" db="EMBL/GenBank/DDBJ databases">
        <authorList>
            <person name="Van Ghelder C."/>
            <person name="Rancurel C."/>
        </authorList>
    </citation>
    <scope>NUCLEOTIDE SEQUENCE</scope>
    <source>
        <strain evidence="2">CNCM I-4278</strain>
    </source>
</reference>
<dbReference type="Proteomes" id="UP001152607">
    <property type="component" value="Unassembled WGS sequence"/>
</dbReference>
<evidence type="ECO:0000313" key="2">
    <source>
        <dbReference type="EMBL" id="CAI6333762.1"/>
    </source>
</evidence>
<feature type="region of interest" description="Disordered" evidence="1">
    <location>
        <begin position="194"/>
        <end position="251"/>
    </location>
</feature>
<gene>
    <name evidence="2" type="ORF">PDIGIT_LOCUS6811</name>
</gene>
<sequence>MFTTYAKRVGRNELHSPEASPRSSPDPDLTELLRLRSHNDYEFTDTGASIQVSQEEIVASEDEAELILFAGARDTQQPSNKIRLSSPGASGEPGLSVKKPQTYYFAEEPSTEKYEELRAAALTGDAVIEMSKIPWFGCAVPWKVQTLTASGMKKTVLVGHPPSLVTLEEKIHKRTRKNKKTRIALRKKMQAIRERDAERARIAKEKEETEQEKRTRRNREKKVKKKAREKAKKQTEAETGEVLAQIGDPED</sequence>
<evidence type="ECO:0000256" key="1">
    <source>
        <dbReference type="SAM" id="MobiDB-lite"/>
    </source>
</evidence>
<feature type="region of interest" description="Disordered" evidence="1">
    <location>
        <begin position="1"/>
        <end position="30"/>
    </location>
</feature>
<proteinExistence type="predicted"/>
<dbReference type="Pfam" id="PF09428">
    <property type="entry name" value="DUF2011"/>
    <property type="match status" value="1"/>
</dbReference>
<feature type="compositionally biased region" description="Basic residues" evidence="1">
    <location>
        <begin position="214"/>
        <end position="231"/>
    </location>
</feature>
<dbReference type="AlphaFoldDB" id="A0A9W4UEX9"/>
<feature type="region of interest" description="Disordered" evidence="1">
    <location>
        <begin position="77"/>
        <end position="96"/>
    </location>
</feature>